<reference evidence="1 2" key="1">
    <citation type="submission" date="2018-12" db="EMBL/GenBank/DDBJ databases">
        <authorList>
            <consortium name="Pathogen Informatics"/>
        </authorList>
    </citation>
    <scope>NUCLEOTIDE SEQUENCE [LARGE SCALE GENOMIC DNA]</scope>
    <source>
        <strain evidence="1 2">NCTC12227</strain>
    </source>
</reference>
<dbReference type="AlphaFoldDB" id="A0A448UE07"/>
<dbReference type="Proteomes" id="UP000268229">
    <property type="component" value="Chromosome"/>
</dbReference>
<sequence length="42" mass="4639">MLSDGLDTIICLTQTETMNTIKKQISFFTDLFLLVVCSIVAA</sequence>
<dbReference type="KEGG" id="nani:NCTC12227_01895"/>
<dbReference type="EMBL" id="LR134516">
    <property type="protein sequence ID" value="VEJ22117.1"/>
    <property type="molecule type" value="Genomic_DNA"/>
</dbReference>
<evidence type="ECO:0000313" key="2">
    <source>
        <dbReference type="Proteomes" id="UP000268229"/>
    </source>
</evidence>
<evidence type="ECO:0000313" key="1">
    <source>
        <dbReference type="EMBL" id="VEJ22117.1"/>
    </source>
</evidence>
<name>A0A448UE07_9NEIS</name>
<gene>
    <name evidence="1" type="ORF">NCTC12227_01895</name>
</gene>
<keyword evidence="2" id="KW-1185">Reference proteome</keyword>
<protein>
    <submittedName>
        <fullName evidence="1">Uncharacterized protein</fullName>
    </submittedName>
</protein>
<accession>A0A448UE07</accession>
<proteinExistence type="predicted"/>
<organism evidence="1 2">
    <name type="scientific">Neisseria animaloris</name>
    <dbReference type="NCBI Taxonomy" id="326522"/>
    <lineage>
        <taxon>Bacteria</taxon>
        <taxon>Pseudomonadati</taxon>
        <taxon>Pseudomonadota</taxon>
        <taxon>Betaproteobacteria</taxon>
        <taxon>Neisseriales</taxon>
        <taxon>Neisseriaceae</taxon>
        <taxon>Neisseria</taxon>
    </lineage>
</organism>